<sequence length="149" mass="16842">VKGVSLNSQLLTGPDEMASLFGVLIRFREGNICVTGDIKEMFHQVPRCSANPWSRIATLKCITTHSKAVNPIIKQHYVDDYLDSFFSINEAIETTRQVIEVHENGGFHIRNFTSNKKELLDSIPCERRQALPNVVTIEEKDTDIEKILG</sequence>
<evidence type="ECO:0000313" key="1">
    <source>
        <dbReference type="EnsemblMetazoa" id="AFUN007261-PA"/>
    </source>
</evidence>
<dbReference type="PANTHER" id="PTHR47331:SF5">
    <property type="entry name" value="RIBONUCLEASE H"/>
    <property type="match status" value="1"/>
</dbReference>
<dbReference type="EnsemblMetazoa" id="AFUN007261-RA">
    <property type="protein sequence ID" value="AFUN007261-PA"/>
    <property type="gene ID" value="AFUN007261"/>
</dbReference>
<name>A0A182RLY9_ANOFN</name>
<dbReference type="VEuPathDB" id="VectorBase:AFUN007261"/>
<dbReference type="PANTHER" id="PTHR47331">
    <property type="entry name" value="PHD-TYPE DOMAIN-CONTAINING PROTEIN"/>
    <property type="match status" value="1"/>
</dbReference>
<dbReference type="VEuPathDB" id="VectorBase:AFUN2_005001"/>
<organism evidence="1">
    <name type="scientific">Anopheles funestus</name>
    <name type="common">African malaria mosquito</name>
    <dbReference type="NCBI Taxonomy" id="62324"/>
    <lineage>
        <taxon>Eukaryota</taxon>
        <taxon>Metazoa</taxon>
        <taxon>Ecdysozoa</taxon>
        <taxon>Arthropoda</taxon>
        <taxon>Hexapoda</taxon>
        <taxon>Insecta</taxon>
        <taxon>Pterygota</taxon>
        <taxon>Neoptera</taxon>
        <taxon>Endopterygota</taxon>
        <taxon>Diptera</taxon>
        <taxon>Nematocera</taxon>
        <taxon>Culicoidea</taxon>
        <taxon>Culicidae</taxon>
        <taxon>Anophelinae</taxon>
        <taxon>Anopheles</taxon>
    </lineage>
</organism>
<accession>A0A182RLY9</accession>
<reference evidence="1" key="1">
    <citation type="submission" date="2020-05" db="UniProtKB">
        <authorList>
            <consortium name="EnsemblMetazoa"/>
        </authorList>
    </citation>
    <scope>IDENTIFICATION</scope>
    <source>
        <strain evidence="1">FUMOZ</strain>
    </source>
</reference>
<protein>
    <submittedName>
        <fullName evidence="1">Uncharacterized protein</fullName>
    </submittedName>
</protein>
<proteinExistence type="predicted"/>
<dbReference type="STRING" id="62324.A0A182RLY9"/>
<dbReference type="AlphaFoldDB" id="A0A182RLY9"/>